<sequence length="52" mass="5793">VHLCTCTGGQTLLLGHVKDKQHWHPARRVVEDPQLMGQGLPLVANLPQLVWT</sequence>
<feature type="non-terminal residue" evidence="1">
    <location>
        <position position="52"/>
    </location>
</feature>
<evidence type="ECO:0000313" key="2">
    <source>
        <dbReference type="Proteomes" id="UP001642360"/>
    </source>
</evidence>
<reference evidence="1 2" key="1">
    <citation type="submission" date="2024-02" db="EMBL/GenBank/DDBJ databases">
        <authorList>
            <person name="Vignale AGUSTIN F."/>
            <person name="Sosa J E."/>
            <person name="Modenutti C."/>
        </authorList>
    </citation>
    <scope>NUCLEOTIDE SEQUENCE [LARGE SCALE GENOMIC DNA]</scope>
</reference>
<dbReference type="EMBL" id="CAUOFW020007313">
    <property type="protein sequence ID" value="CAK9178769.1"/>
    <property type="molecule type" value="Genomic_DNA"/>
</dbReference>
<protein>
    <submittedName>
        <fullName evidence="1">Uncharacterized protein</fullName>
    </submittedName>
</protein>
<proteinExistence type="predicted"/>
<feature type="non-terminal residue" evidence="1">
    <location>
        <position position="1"/>
    </location>
</feature>
<dbReference type="AlphaFoldDB" id="A0ABC8UDS2"/>
<comment type="caution">
    <text evidence="1">The sequence shown here is derived from an EMBL/GenBank/DDBJ whole genome shotgun (WGS) entry which is preliminary data.</text>
</comment>
<gene>
    <name evidence="1" type="ORF">ILEXP_LOCUS48696</name>
</gene>
<evidence type="ECO:0000313" key="1">
    <source>
        <dbReference type="EMBL" id="CAK9178769.1"/>
    </source>
</evidence>
<accession>A0ABC8UDS2</accession>
<organism evidence="1 2">
    <name type="scientific">Ilex paraguariensis</name>
    <name type="common">yerba mate</name>
    <dbReference type="NCBI Taxonomy" id="185542"/>
    <lineage>
        <taxon>Eukaryota</taxon>
        <taxon>Viridiplantae</taxon>
        <taxon>Streptophyta</taxon>
        <taxon>Embryophyta</taxon>
        <taxon>Tracheophyta</taxon>
        <taxon>Spermatophyta</taxon>
        <taxon>Magnoliopsida</taxon>
        <taxon>eudicotyledons</taxon>
        <taxon>Gunneridae</taxon>
        <taxon>Pentapetalae</taxon>
        <taxon>asterids</taxon>
        <taxon>campanulids</taxon>
        <taxon>Aquifoliales</taxon>
        <taxon>Aquifoliaceae</taxon>
        <taxon>Ilex</taxon>
    </lineage>
</organism>
<dbReference type="Proteomes" id="UP001642360">
    <property type="component" value="Unassembled WGS sequence"/>
</dbReference>
<keyword evidence="2" id="KW-1185">Reference proteome</keyword>
<name>A0ABC8UDS2_9AQUA</name>